<dbReference type="Gene3D" id="3.40.960.10">
    <property type="entry name" value="VSR Endonuclease"/>
    <property type="match status" value="1"/>
</dbReference>
<evidence type="ECO:0000313" key="2">
    <source>
        <dbReference type="Proteomes" id="UP000789719"/>
    </source>
</evidence>
<reference evidence="1 2" key="1">
    <citation type="submission" date="2021-11" db="EMBL/GenBank/DDBJ databases">
        <authorList>
            <person name="Depoorter E."/>
        </authorList>
    </citation>
    <scope>NUCLEOTIDE SEQUENCE [LARGE SCALE GENOMIC DNA]</scope>
    <source>
        <strain evidence="1 2">LMG 24286</strain>
    </source>
</reference>
<proteinExistence type="predicted"/>
<dbReference type="EMBL" id="CAKKNT010000003">
    <property type="protein sequence ID" value="CAH0418033.1"/>
    <property type="molecule type" value="Genomic_DNA"/>
</dbReference>
<name>A0ABM8Z982_9LACO</name>
<sequence>MSCKKLAKEIQEIEHYEYPISTAKLHWVMVYTQSSDHDVIKQWFKEHHDHWKYTSTARELTREDNKRKRENKIPDTISSEELHRDFSYLFELFKSNAYYAKYKLISIRGTYQEPLSIITCNACGQELMINVAEVSSIGVVRHRCPEHVSLGERIINEYLTSKGINFKTQFDTLKCINPKANYPLPYDFELIDSKTIIEVQGDQHYRFIPVFHRNELGFEYQKYKDRYKKKFAIDRGYKYIEIDYKELKDNSFVQKLS</sequence>
<keyword evidence="2" id="KW-1185">Reference proteome</keyword>
<comment type="caution">
    <text evidence="1">The sequence shown here is derived from an EMBL/GenBank/DDBJ whole genome shotgun (WGS) entry which is preliminary data.</text>
</comment>
<accession>A0ABM8Z982</accession>
<dbReference type="Proteomes" id="UP000789719">
    <property type="component" value="Unassembled WGS sequence"/>
</dbReference>
<evidence type="ECO:0000313" key="1">
    <source>
        <dbReference type="EMBL" id="CAH0418033.1"/>
    </source>
</evidence>
<organism evidence="1 2">
    <name type="scientific">Periweissella ghanensis</name>
    <dbReference type="NCBI Taxonomy" id="467997"/>
    <lineage>
        <taxon>Bacteria</taxon>
        <taxon>Bacillati</taxon>
        <taxon>Bacillota</taxon>
        <taxon>Bacilli</taxon>
        <taxon>Lactobacillales</taxon>
        <taxon>Lactobacillaceae</taxon>
        <taxon>Periweissella</taxon>
    </lineage>
</organism>
<gene>
    <name evidence="1" type="ORF">WGH24286_00449</name>
</gene>
<protein>
    <submittedName>
        <fullName evidence="1">Uncharacterized protein</fullName>
    </submittedName>
</protein>